<protein>
    <recommendedName>
        <fullName evidence="2">NAD(P)-binding domain-containing protein</fullName>
    </recommendedName>
</protein>
<reference evidence="3" key="1">
    <citation type="submission" date="2021-01" db="EMBL/GenBank/DDBJ databases">
        <authorList>
            <person name="Corre E."/>
            <person name="Pelletier E."/>
            <person name="Niang G."/>
            <person name="Scheremetjew M."/>
            <person name="Finn R."/>
            <person name="Kale V."/>
            <person name="Holt S."/>
            <person name="Cochrane G."/>
            <person name="Meng A."/>
            <person name="Brown T."/>
            <person name="Cohen L."/>
        </authorList>
    </citation>
    <scope>NUCLEOTIDE SEQUENCE</scope>
    <source>
        <strain evidence="3">Clade-D-RCC1621</strain>
    </source>
</reference>
<dbReference type="InterPro" id="IPR016040">
    <property type="entry name" value="NAD(P)-bd_dom"/>
</dbReference>
<dbReference type="AlphaFoldDB" id="A0A7S0Z4M4"/>
<accession>A0A7S0Z4M4</accession>
<dbReference type="Gene3D" id="3.40.50.720">
    <property type="entry name" value="NAD(P)-binding Rossmann-like Domain"/>
    <property type="match status" value="1"/>
</dbReference>
<gene>
    <name evidence="3" type="ORF">OMED0930_LOCUS3811</name>
</gene>
<dbReference type="CDD" id="cd05243">
    <property type="entry name" value="SDR_a5"/>
    <property type="match status" value="1"/>
</dbReference>
<evidence type="ECO:0000256" key="1">
    <source>
        <dbReference type="SAM" id="MobiDB-lite"/>
    </source>
</evidence>
<dbReference type="PANTHER" id="PTHR15020">
    <property type="entry name" value="FLAVIN REDUCTASE-RELATED"/>
    <property type="match status" value="1"/>
</dbReference>
<dbReference type="InterPro" id="IPR036291">
    <property type="entry name" value="NAD(P)-bd_dom_sf"/>
</dbReference>
<proteinExistence type="predicted"/>
<name>A0A7S0Z4M4_9CHLO</name>
<dbReference type="SUPFAM" id="SSF51735">
    <property type="entry name" value="NAD(P)-binding Rossmann-fold domains"/>
    <property type="match status" value="1"/>
</dbReference>
<organism evidence="3">
    <name type="scientific">Ostreococcus mediterraneus</name>
    <dbReference type="NCBI Taxonomy" id="1486918"/>
    <lineage>
        <taxon>Eukaryota</taxon>
        <taxon>Viridiplantae</taxon>
        <taxon>Chlorophyta</taxon>
        <taxon>Mamiellophyceae</taxon>
        <taxon>Mamiellales</taxon>
        <taxon>Bathycoccaceae</taxon>
        <taxon>Ostreococcus</taxon>
    </lineage>
</organism>
<evidence type="ECO:0000313" key="3">
    <source>
        <dbReference type="EMBL" id="CAD8812717.1"/>
    </source>
</evidence>
<dbReference type="EMBL" id="HBFO01005460">
    <property type="protein sequence ID" value="CAD8812717.1"/>
    <property type="molecule type" value="Transcribed_RNA"/>
</dbReference>
<feature type="compositionally biased region" description="Low complexity" evidence="1">
    <location>
        <begin position="13"/>
        <end position="29"/>
    </location>
</feature>
<feature type="domain" description="NAD(P)-binding" evidence="2">
    <location>
        <begin position="78"/>
        <end position="277"/>
    </location>
</feature>
<dbReference type="Pfam" id="PF13460">
    <property type="entry name" value="NAD_binding_10"/>
    <property type="match status" value="1"/>
</dbReference>
<evidence type="ECO:0000259" key="2">
    <source>
        <dbReference type="Pfam" id="PF13460"/>
    </source>
</evidence>
<feature type="compositionally biased region" description="Polar residues" evidence="1">
    <location>
        <begin position="1"/>
        <end position="12"/>
    </location>
</feature>
<dbReference type="PANTHER" id="PTHR15020:SF11">
    <property type="entry name" value="OS06G0360300 PROTEIN"/>
    <property type="match status" value="1"/>
</dbReference>
<sequence>MLAQTTTRLSTPSSVTASSRRQRATSARVVRAASSAEERCAPADVSRRFVLAAPAFAALALNTPVAFAKDGPSVLVVGSTGATGRLVVSELAKCGAAGKVVAGVRSVEKAQKLGLGDSADAILGNVDVTNPAGLAEAFAGYDIVVVATGFVPGNPFKMNAAAHEVDNVGVCNVADAAKAAGVKRVVLISSILTNGRAMGAEDTPGFKITNAFGQVLDEKLVGENYLRASGVNWTIVRPAGLKNDEPKNSLVITDGDVMTSGEISRALVAKVMTYAAFDASCENRIVEIAEEGSFAGAAPTSGKTFALSSDPKSWFA</sequence>
<feature type="region of interest" description="Disordered" evidence="1">
    <location>
        <begin position="1"/>
        <end position="29"/>
    </location>
</feature>